<comment type="caution">
    <text evidence="1">The sequence shown here is derived from an EMBL/GenBank/DDBJ whole genome shotgun (WGS) entry which is preliminary data.</text>
</comment>
<dbReference type="InterPro" id="IPR029044">
    <property type="entry name" value="Nucleotide-diphossugar_trans"/>
</dbReference>
<dbReference type="SUPFAM" id="SSF53448">
    <property type="entry name" value="Nucleotide-diphospho-sugar transferases"/>
    <property type="match status" value="1"/>
</dbReference>
<dbReference type="EMBL" id="JACHCA010000003">
    <property type="protein sequence ID" value="MBB6127050.1"/>
    <property type="molecule type" value="Genomic_DNA"/>
</dbReference>
<keyword evidence="1" id="KW-0328">Glycosyltransferase</keyword>
<accession>A0A841J8G9</accession>
<gene>
    <name evidence="1" type="ORF">HDF22_001156</name>
</gene>
<proteinExistence type="predicted"/>
<sequence>MINSLNTALLIPTLNAGQQWSKTLESIKQQAYKPQKLFVVDSGSNDTTINIAKQFNFEVIKIAKTEFNHGATRQLLVDQVPESDIYIFLTQDAILGSHDSLLNIVKVFDDPEIGMAYGRQLPHKNAKTLESHARLYNYPDKANIRSFKDKDHLGFKVFFCSNSFAAYRRTALMAVGGFPSDSIMGEDAIVAARMLKAGFKKAYVADATVYHSHSYKLKEEFERYFDTRVFHEQNKWLIETYGKPIGEGIKFMKSELKYVVKNDLKAIFKSTFSLGAKWLGYKTGGLYKKMPLWLLKKLSMHKFYWK</sequence>
<dbReference type="AlphaFoldDB" id="A0A841J8G9"/>
<dbReference type="Proteomes" id="UP000548326">
    <property type="component" value="Unassembled WGS sequence"/>
</dbReference>
<dbReference type="Pfam" id="PF13641">
    <property type="entry name" value="Glyco_tranf_2_3"/>
    <property type="match status" value="1"/>
</dbReference>
<reference evidence="1 2" key="1">
    <citation type="submission" date="2020-08" db="EMBL/GenBank/DDBJ databases">
        <title>Genomic Encyclopedia of Type Strains, Phase IV (KMG-V): Genome sequencing to study the core and pangenomes of soil and plant-associated prokaryotes.</title>
        <authorList>
            <person name="Whitman W."/>
        </authorList>
    </citation>
    <scope>NUCLEOTIDE SEQUENCE [LARGE SCALE GENOMIC DNA]</scope>
    <source>
        <strain evidence="1 2">MP601</strain>
    </source>
</reference>
<dbReference type="GO" id="GO:0044010">
    <property type="term" value="P:single-species biofilm formation"/>
    <property type="evidence" value="ECO:0007669"/>
    <property type="project" value="TreeGrafter"/>
</dbReference>
<evidence type="ECO:0000313" key="1">
    <source>
        <dbReference type="EMBL" id="MBB6127050.1"/>
    </source>
</evidence>
<keyword evidence="1" id="KW-0808">Transferase</keyword>
<dbReference type="GO" id="GO:0016757">
    <property type="term" value="F:glycosyltransferase activity"/>
    <property type="evidence" value="ECO:0007669"/>
    <property type="project" value="UniProtKB-KW"/>
</dbReference>
<organism evidence="1 2">
    <name type="scientific">Mucilaginibacter lappiensis</name>
    <dbReference type="NCBI Taxonomy" id="354630"/>
    <lineage>
        <taxon>Bacteria</taxon>
        <taxon>Pseudomonadati</taxon>
        <taxon>Bacteroidota</taxon>
        <taxon>Sphingobacteriia</taxon>
        <taxon>Sphingobacteriales</taxon>
        <taxon>Sphingobacteriaceae</taxon>
        <taxon>Mucilaginibacter</taxon>
    </lineage>
</organism>
<evidence type="ECO:0000313" key="2">
    <source>
        <dbReference type="Proteomes" id="UP000548326"/>
    </source>
</evidence>
<protein>
    <submittedName>
        <fullName evidence="1">Rhamnosyltransferase</fullName>
        <ecNumber evidence="1">2.4.1.-</ecNumber>
    </submittedName>
</protein>
<dbReference type="InterPro" id="IPR050834">
    <property type="entry name" value="Glycosyltransf_2"/>
</dbReference>
<dbReference type="RefSeq" id="WP_183586253.1">
    <property type="nucleotide sequence ID" value="NZ_JACHCA010000003.1"/>
</dbReference>
<dbReference type="Gene3D" id="3.90.550.10">
    <property type="entry name" value="Spore Coat Polysaccharide Biosynthesis Protein SpsA, Chain A"/>
    <property type="match status" value="1"/>
</dbReference>
<dbReference type="PANTHER" id="PTHR43685:SF13">
    <property type="entry name" value="O ANTIGEN BIOSYNTHESIS RHAMNOSYLTRANSFERASE RFBN"/>
    <property type="match status" value="1"/>
</dbReference>
<dbReference type="PANTHER" id="PTHR43685">
    <property type="entry name" value="GLYCOSYLTRANSFERASE"/>
    <property type="match status" value="1"/>
</dbReference>
<name>A0A841J8G9_9SPHI</name>
<dbReference type="EC" id="2.4.1.-" evidence="1"/>